<organism evidence="1">
    <name type="scientific">Timema cristinae</name>
    <name type="common">Walking stick</name>
    <dbReference type="NCBI Taxonomy" id="61476"/>
    <lineage>
        <taxon>Eukaryota</taxon>
        <taxon>Metazoa</taxon>
        <taxon>Ecdysozoa</taxon>
        <taxon>Arthropoda</taxon>
        <taxon>Hexapoda</taxon>
        <taxon>Insecta</taxon>
        <taxon>Pterygota</taxon>
        <taxon>Neoptera</taxon>
        <taxon>Polyneoptera</taxon>
        <taxon>Phasmatodea</taxon>
        <taxon>Timematodea</taxon>
        <taxon>Timematoidea</taxon>
        <taxon>Timematidae</taxon>
        <taxon>Timema</taxon>
    </lineage>
</organism>
<sequence length="100" mass="11186">MRRVPCKEDYMMCSWDRPSKDSMNGTPDCPPRCLMDRSCTRADRISDKIDLHKLVIGTLHLRYVKSFLIETTGKVELKMTAPVVSGSLFSGTLGSVVCDS</sequence>
<reference evidence="1" key="1">
    <citation type="submission" date="2020-11" db="EMBL/GenBank/DDBJ databases">
        <authorList>
            <person name="Tran Van P."/>
        </authorList>
    </citation>
    <scope>NUCLEOTIDE SEQUENCE</scope>
</reference>
<proteinExistence type="predicted"/>
<name>A0A7R9CYF5_TIMCR</name>
<evidence type="ECO:0000313" key="1">
    <source>
        <dbReference type="EMBL" id="CAD7404783.1"/>
    </source>
</evidence>
<accession>A0A7R9CYF5</accession>
<dbReference type="EMBL" id="OC319267">
    <property type="protein sequence ID" value="CAD7404783.1"/>
    <property type="molecule type" value="Genomic_DNA"/>
</dbReference>
<protein>
    <submittedName>
        <fullName evidence="1">Uncharacterized protein</fullName>
    </submittedName>
</protein>
<dbReference type="AlphaFoldDB" id="A0A7R9CYF5"/>
<gene>
    <name evidence="1" type="ORF">TCEB3V08_LOCUS7669</name>
</gene>